<dbReference type="Pfam" id="PF13087">
    <property type="entry name" value="AAA_12"/>
    <property type="match status" value="1"/>
</dbReference>
<dbReference type="EMBL" id="CH964154">
    <property type="protein sequence ID" value="EDW79722.2"/>
    <property type="molecule type" value="Genomic_DNA"/>
</dbReference>
<dbReference type="Proteomes" id="UP000007798">
    <property type="component" value="Unassembled WGS sequence"/>
</dbReference>
<dbReference type="eggNOG" id="KOG1804">
    <property type="taxonomic scope" value="Eukaryota"/>
</dbReference>
<dbReference type="HOGENOM" id="CLU_001666_6_4_1"/>
<dbReference type="GO" id="GO:0005829">
    <property type="term" value="C:cytosol"/>
    <property type="evidence" value="ECO:0007669"/>
    <property type="project" value="EnsemblMetazoa"/>
</dbReference>
<dbReference type="CDD" id="cd18808">
    <property type="entry name" value="SF1_C_Upf1"/>
    <property type="match status" value="1"/>
</dbReference>
<dbReference type="GO" id="GO:2000637">
    <property type="term" value="P:positive regulation of miRNA-mediated gene silencing"/>
    <property type="evidence" value="ECO:0007669"/>
    <property type="project" value="EnsemblMetazoa"/>
</dbReference>
<keyword evidence="1" id="KW-0943">RNA-mediated gene silencing</keyword>
<dbReference type="FunCoup" id="B4N5T3">
    <property type="interactions" value="186"/>
</dbReference>
<dbReference type="InterPro" id="IPR026122">
    <property type="entry name" value="MOV-10/SDE3_DEXXQ/H-box"/>
</dbReference>
<evidence type="ECO:0000259" key="3">
    <source>
        <dbReference type="Pfam" id="PF13087"/>
    </source>
</evidence>
<sequence length="789" mass="89459">MQASNMDLIGVDLHLSRMAQLVESQRKNANISLNMTCEAESVLKQLRIKRLVNSLDDYEPSKEMLDSLKLNFTHESLIVQNPIFADYLVTQQLEFYNACTVMKTLLTIEDISKMKLYAPLVESNVVIHKVSRRCYSFELKNYDKSINLEDLITSKMDEVVIIPKCSLLVSPLPPSILCLLPHCHEGLGRKDPNRRSVAGVEQVTGSKIDIVFQKTSCPREEEFLGKSFTIIIRSKRTPFRLMYRALEILQESPLVRRYLFPFPGWLNDISARPENSLPTWMRSNPGAEPLAALAPLCLINETIASNPEQLQAIGRILAGPSLKAPFIVFGPPGTGKTTTIVEAILQLRLAQPSCKILVTAGSNSACDTIAQRLCEYFESNDRLKEYLIPETQMPSQPMAKSLLRLFSRSICDKGLNTVSPMLRRYSNCWMGHYMHMKVKEIQGYDIVVATLCTVGRLATEYPCFTHIFIDEAGASTEPEALIGIMGIRHRKDCHVILSGDHKQLGAVLENKAADNLGLGRSLMERLLSTEYYKVDDNGNYDRSLQARLRRNYRSHPEIVRLYNTLYYNGELLAHAQLKHVNHLANWNLLPNPEFPIIFQATHGKMLKDKESSSSYNDLEIEVVCWYVRRLLERGGGLEVEQTDIGIVAPYLAQGRVLSKRLKRQGHGQVEVGTVESYQGREKPIIIVTLVRSFKSIGFMQNPRRINVFLSRAKSLLILVGNPVTLRHNEDFNYLINECKRHGTYLFKKKDPLVRPCFLPDTVDEDDNDDELINKMLNVTINKSDGCQVN</sequence>
<dbReference type="InterPro" id="IPR045055">
    <property type="entry name" value="DNA2/NAM7-like"/>
</dbReference>
<dbReference type="STRING" id="7260.B4N5T3"/>
<dbReference type="GO" id="GO:1905172">
    <property type="term" value="F:RISC complex binding"/>
    <property type="evidence" value="ECO:0007669"/>
    <property type="project" value="EnsemblMetazoa"/>
</dbReference>
<dbReference type="PANTHER" id="PTHR10887">
    <property type="entry name" value="DNA2/NAM7 HELICASE FAMILY"/>
    <property type="match status" value="1"/>
</dbReference>
<dbReference type="CDD" id="cd18038">
    <property type="entry name" value="DEXXQc_Helz-like"/>
    <property type="match status" value="1"/>
</dbReference>
<dbReference type="InterPro" id="IPR041677">
    <property type="entry name" value="DNA2/NAM7_AAA_11"/>
</dbReference>
<feature type="domain" description="DNA2/NAM7 helicase-like C-terminal" evidence="3">
    <location>
        <begin position="519"/>
        <end position="721"/>
    </location>
</feature>
<feature type="domain" description="DNA2/NAM7 helicase helicase" evidence="2">
    <location>
        <begin position="437"/>
        <end position="508"/>
    </location>
</feature>
<protein>
    <submittedName>
        <fullName evidence="4">Uncharacterized protein</fullName>
    </submittedName>
</protein>
<dbReference type="InterPro" id="IPR027417">
    <property type="entry name" value="P-loop_NTPase"/>
</dbReference>
<accession>B4N5T3</accession>
<gene>
    <name evidence="4" type="primary">Dwil\GK17867</name>
    <name evidence="4" type="ORF">Dwil_GK17867</name>
</gene>
<dbReference type="InterPro" id="IPR041679">
    <property type="entry name" value="DNA2/NAM7-like_C"/>
</dbReference>
<evidence type="ECO:0000313" key="4">
    <source>
        <dbReference type="EMBL" id="EDW79722.2"/>
    </source>
</evidence>
<dbReference type="OrthoDB" id="6513042at2759"/>
<dbReference type="Pfam" id="PF13086">
    <property type="entry name" value="AAA_11"/>
    <property type="match status" value="2"/>
</dbReference>
<evidence type="ECO:0000259" key="2">
    <source>
        <dbReference type="Pfam" id="PF13086"/>
    </source>
</evidence>
<evidence type="ECO:0000256" key="1">
    <source>
        <dbReference type="ARBA" id="ARBA00023158"/>
    </source>
</evidence>
<dbReference type="SUPFAM" id="SSF52540">
    <property type="entry name" value="P-loop containing nucleoside triphosphate hydrolases"/>
    <property type="match status" value="1"/>
</dbReference>
<dbReference type="Gene3D" id="3.40.50.300">
    <property type="entry name" value="P-loop containing nucleotide triphosphate hydrolases"/>
    <property type="match status" value="2"/>
</dbReference>
<dbReference type="GO" id="GO:0035194">
    <property type="term" value="P:regulatory ncRNA-mediated post-transcriptional gene silencing"/>
    <property type="evidence" value="ECO:0007669"/>
    <property type="project" value="TreeGrafter"/>
</dbReference>
<dbReference type="GO" id="GO:0032574">
    <property type="term" value="F:5'-3' RNA helicase activity"/>
    <property type="evidence" value="ECO:0007669"/>
    <property type="project" value="InterPro"/>
</dbReference>
<name>B4N5T3_DROWI</name>
<dbReference type="GO" id="GO:1990825">
    <property type="term" value="F:sequence-specific mRNA binding"/>
    <property type="evidence" value="ECO:0007669"/>
    <property type="project" value="EnsemblMetazoa"/>
</dbReference>
<organism evidence="4 5">
    <name type="scientific">Drosophila willistoni</name>
    <name type="common">Fruit fly</name>
    <dbReference type="NCBI Taxonomy" id="7260"/>
    <lineage>
        <taxon>Eukaryota</taxon>
        <taxon>Metazoa</taxon>
        <taxon>Ecdysozoa</taxon>
        <taxon>Arthropoda</taxon>
        <taxon>Hexapoda</taxon>
        <taxon>Insecta</taxon>
        <taxon>Pterygota</taxon>
        <taxon>Neoptera</taxon>
        <taxon>Endopterygota</taxon>
        <taxon>Diptera</taxon>
        <taxon>Brachycera</taxon>
        <taxon>Muscomorpha</taxon>
        <taxon>Ephydroidea</taxon>
        <taxon>Drosophilidae</taxon>
        <taxon>Drosophila</taxon>
        <taxon>Sophophora</taxon>
    </lineage>
</organism>
<dbReference type="PANTHER" id="PTHR10887:SF419">
    <property type="entry name" value="RNA HELICASE MOV10L1"/>
    <property type="match status" value="1"/>
</dbReference>
<dbReference type="InParanoid" id="B4N5T3"/>
<proteinExistence type="predicted"/>
<feature type="domain" description="DNA2/NAM7 helicase helicase" evidence="2">
    <location>
        <begin position="305"/>
        <end position="386"/>
    </location>
</feature>
<dbReference type="GO" id="GO:0043186">
    <property type="term" value="C:P granule"/>
    <property type="evidence" value="ECO:0007669"/>
    <property type="project" value="TreeGrafter"/>
</dbReference>
<evidence type="ECO:0000313" key="5">
    <source>
        <dbReference type="Proteomes" id="UP000007798"/>
    </source>
</evidence>
<keyword evidence="5" id="KW-1185">Reference proteome</keyword>
<dbReference type="AlphaFoldDB" id="B4N5T3"/>
<reference evidence="4 5" key="1">
    <citation type="journal article" date="2007" name="Nature">
        <title>Evolution of genes and genomes on the Drosophila phylogeny.</title>
        <authorList>
            <consortium name="Drosophila 12 Genomes Consortium"/>
            <person name="Clark A.G."/>
            <person name="Eisen M.B."/>
            <person name="Smith D.R."/>
            <person name="Bergman C.M."/>
            <person name="Oliver B."/>
            <person name="Markow T.A."/>
            <person name="Kaufman T.C."/>
            <person name="Kellis M."/>
            <person name="Gelbart W."/>
            <person name="Iyer V.N."/>
            <person name="Pollard D.A."/>
            <person name="Sackton T.B."/>
            <person name="Larracuente A.M."/>
            <person name="Singh N.D."/>
            <person name="Abad J.P."/>
            <person name="Abt D.N."/>
            <person name="Adryan B."/>
            <person name="Aguade M."/>
            <person name="Akashi H."/>
            <person name="Anderson W.W."/>
            <person name="Aquadro C.F."/>
            <person name="Ardell D.H."/>
            <person name="Arguello R."/>
            <person name="Artieri C.G."/>
            <person name="Barbash D.A."/>
            <person name="Barker D."/>
            <person name="Barsanti P."/>
            <person name="Batterham P."/>
            <person name="Batzoglou S."/>
            <person name="Begun D."/>
            <person name="Bhutkar A."/>
            <person name="Blanco E."/>
            <person name="Bosak S.A."/>
            <person name="Bradley R.K."/>
            <person name="Brand A.D."/>
            <person name="Brent M.R."/>
            <person name="Brooks A.N."/>
            <person name="Brown R.H."/>
            <person name="Butlin R.K."/>
            <person name="Caggese C."/>
            <person name="Calvi B.R."/>
            <person name="Bernardo de Carvalho A."/>
            <person name="Caspi A."/>
            <person name="Castrezana S."/>
            <person name="Celniker S.E."/>
            <person name="Chang J.L."/>
            <person name="Chapple C."/>
            <person name="Chatterji S."/>
            <person name="Chinwalla A."/>
            <person name="Civetta A."/>
            <person name="Clifton S.W."/>
            <person name="Comeron J.M."/>
            <person name="Costello J.C."/>
            <person name="Coyne J.A."/>
            <person name="Daub J."/>
            <person name="David R.G."/>
            <person name="Delcher A.L."/>
            <person name="Delehaunty K."/>
            <person name="Do C.B."/>
            <person name="Ebling H."/>
            <person name="Edwards K."/>
            <person name="Eickbush T."/>
            <person name="Evans J.D."/>
            <person name="Filipski A."/>
            <person name="Findeiss S."/>
            <person name="Freyhult E."/>
            <person name="Fulton L."/>
            <person name="Fulton R."/>
            <person name="Garcia A.C."/>
            <person name="Gardiner A."/>
            <person name="Garfield D.A."/>
            <person name="Garvin B.E."/>
            <person name="Gibson G."/>
            <person name="Gilbert D."/>
            <person name="Gnerre S."/>
            <person name="Godfrey J."/>
            <person name="Good R."/>
            <person name="Gotea V."/>
            <person name="Gravely B."/>
            <person name="Greenberg A.J."/>
            <person name="Griffiths-Jones S."/>
            <person name="Gross S."/>
            <person name="Guigo R."/>
            <person name="Gustafson E.A."/>
            <person name="Haerty W."/>
            <person name="Hahn M.W."/>
            <person name="Halligan D.L."/>
            <person name="Halpern A.L."/>
            <person name="Halter G.M."/>
            <person name="Han M.V."/>
            <person name="Heger A."/>
            <person name="Hillier L."/>
            <person name="Hinrichs A.S."/>
            <person name="Holmes I."/>
            <person name="Hoskins R.A."/>
            <person name="Hubisz M.J."/>
            <person name="Hultmark D."/>
            <person name="Huntley M.A."/>
            <person name="Jaffe D.B."/>
            <person name="Jagadeeshan S."/>
            <person name="Jeck W.R."/>
            <person name="Johnson J."/>
            <person name="Jones C.D."/>
            <person name="Jordan W.C."/>
            <person name="Karpen G.H."/>
            <person name="Kataoka E."/>
            <person name="Keightley P.D."/>
            <person name="Kheradpour P."/>
            <person name="Kirkness E.F."/>
            <person name="Koerich L.B."/>
            <person name="Kristiansen K."/>
            <person name="Kudrna D."/>
            <person name="Kulathinal R.J."/>
            <person name="Kumar S."/>
            <person name="Kwok R."/>
            <person name="Lander E."/>
            <person name="Langley C.H."/>
            <person name="Lapoint R."/>
            <person name="Lazzaro B.P."/>
            <person name="Lee S.J."/>
            <person name="Levesque L."/>
            <person name="Li R."/>
            <person name="Lin C.F."/>
            <person name="Lin M.F."/>
            <person name="Lindblad-Toh K."/>
            <person name="Llopart A."/>
            <person name="Long M."/>
            <person name="Low L."/>
            <person name="Lozovsky E."/>
            <person name="Lu J."/>
            <person name="Luo M."/>
            <person name="Machado C.A."/>
            <person name="Makalowski W."/>
            <person name="Marzo M."/>
            <person name="Matsuda M."/>
            <person name="Matzkin L."/>
            <person name="McAllister B."/>
            <person name="McBride C.S."/>
            <person name="McKernan B."/>
            <person name="McKernan K."/>
            <person name="Mendez-Lago M."/>
            <person name="Minx P."/>
            <person name="Mollenhauer M.U."/>
            <person name="Montooth K."/>
            <person name="Mount S.M."/>
            <person name="Mu X."/>
            <person name="Myers E."/>
            <person name="Negre B."/>
            <person name="Newfeld S."/>
            <person name="Nielsen R."/>
            <person name="Noor M.A."/>
            <person name="O'Grady P."/>
            <person name="Pachter L."/>
            <person name="Papaceit M."/>
            <person name="Parisi M.J."/>
            <person name="Parisi M."/>
            <person name="Parts L."/>
            <person name="Pedersen J.S."/>
            <person name="Pesole G."/>
            <person name="Phillippy A.M."/>
            <person name="Ponting C.P."/>
            <person name="Pop M."/>
            <person name="Porcelli D."/>
            <person name="Powell J.R."/>
            <person name="Prohaska S."/>
            <person name="Pruitt K."/>
            <person name="Puig M."/>
            <person name="Quesneville H."/>
            <person name="Ram K.R."/>
            <person name="Rand D."/>
            <person name="Rasmussen M.D."/>
            <person name="Reed L.K."/>
            <person name="Reenan R."/>
            <person name="Reily A."/>
            <person name="Remington K.A."/>
            <person name="Rieger T.T."/>
            <person name="Ritchie M.G."/>
            <person name="Robin C."/>
            <person name="Rogers Y.H."/>
            <person name="Rohde C."/>
            <person name="Rozas J."/>
            <person name="Rubenfield M.J."/>
            <person name="Ruiz A."/>
            <person name="Russo S."/>
            <person name="Salzberg S.L."/>
            <person name="Sanchez-Gracia A."/>
            <person name="Saranga D.J."/>
            <person name="Sato H."/>
            <person name="Schaeffer S.W."/>
            <person name="Schatz M.C."/>
            <person name="Schlenke T."/>
            <person name="Schwartz R."/>
            <person name="Segarra C."/>
            <person name="Singh R.S."/>
            <person name="Sirot L."/>
            <person name="Sirota M."/>
            <person name="Sisneros N.B."/>
            <person name="Smith C.D."/>
            <person name="Smith T.F."/>
            <person name="Spieth J."/>
            <person name="Stage D.E."/>
            <person name="Stark A."/>
            <person name="Stephan W."/>
            <person name="Strausberg R.L."/>
            <person name="Strempel S."/>
            <person name="Sturgill D."/>
            <person name="Sutton G."/>
            <person name="Sutton G.G."/>
            <person name="Tao W."/>
            <person name="Teichmann S."/>
            <person name="Tobari Y.N."/>
            <person name="Tomimura Y."/>
            <person name="Tsolas J.M."/>
            <person name="Valente V.L."/>
            <person name="Venter E."/>
            <person name="Venter J.C."/>
            <person name="Vicario S."/>
            <person name="Vieira F.G."/>
            <person name="Vilella A.J."/>
            <person name="Villasante A."/>
            <person name="Walenz B."/>
            <person name="Wang J."/>
            <person name="Wasserman M."/>
            <person name="Watts T."/>
            <person name="Wilson D."/>
            <person name="Wilson R.K."/>
            <person name="Wing R.A."/>
            <person name="Wolfner M.F."/>
            <person name="Wong A."/>
            <person name="Wong G.K."/>
            <person name="Wu C.I."/>
            <person name="Wu G."/>
            <person name="Yamamoto D."/>
            <person name="Yang H.P."/>
            <person name="Yang S.P."/>
            <person name="Yorke J.A."/>
            <person name="Yoshida K."/>
            <person name="Zdobnov E."/>
            <person name="Zhang P."/>
            <person name="Zhang Y."/>
            <person name="Zimin A.V."/>
            <person name="Baldwin J."/>
            <person name="Abdouelleil A."/>
            <person name="Abdulkadir J."/>
            <person name="Abebe A."/>
            <person name="Abera B."/>
            <person name="Abreu J."/>
            <person name="Acer S.C."/>
            <person name="Aftuck L."/>
            <person name="Alexander A."/>
            <person name="An P."/>
            <person name="Anderson E."/>
            <person name="Anderson S."/>
            <person name="Arachi H."/>
            <person name="Azer M."/>
            <person name="Bachantsang P."/>
            <person name="Barry A."/>
            <person name="Bayul T."/>
            <person name="Berlin A."/>
            <person name="Bessette D."/>
            <person name="Bloom T."/>
            <person name="Blye J."/>
            <person name="Boguslavskiy L."/>
            <person name="Bonnet C."/>
            <person name="Boukhgalter B."/>
            <person name="Bourzgui I."/>
            <person name="Brown A."/>
            <person name="Cahill P."/>
            <person name="Channer S."/>
            <person name="Cheshatsang Y."/>
            <person name="Chuda L."/>
            <person name="Citroen M."/>
            <person name="Collymore A."/>
            <person name="Cooke P."/>
            <person name="Costello M."/>
            <person name="D'Aco K."/>
            <person name="Daza R."/>
            <person name="De Haan G."/>
            <person name="DeGray S."/>
            <person name="DeMaso C."/>
            <person name="Dhargay N."/>
            <person name="Dooley K."/>
            <person name="Dooley E."/>
            <person name="Doricent M."/>
            <person name="Dorje P."/>
            <person name="Dorjee K."/>
            <person name="Dupes A."/>
            <person name="Elong R."/>
            <person name="Falk J."/>
            <person name="Farina A."/>
            <person name="Faro S."/>
            <person name="Ferguson D."/>
            <person name="Fisher S."/>
            <person name="Foley C.D."/>
            <person name="Franke A."/>
            <person name="Friedrich D."/>
            <person name="Gadbois L."/>
            <person name="Gearin G."/>
            <person name="Gearin C.R."/>
            <person name="Giannoukos G."/>
            <person name="Goode T."/>
            <person name="Graham J."/>
            <person name="Grandbois E."/>
            <person name="Grewal S."/>
            <person name="Gyaltsen K."/>
            <person name="Hafez N."/>
            <person name="Hagos B."/>
            <person name="Hall J."/>
            <person name="Henson C."/>
            <person name="Hollinger A."/>
            <person name="Honan T."/>
            <person name="Huard M.D."/>
            <person name="Hughes L."/>
            <person name="Hurhula B."/>
            <person name="Husby M.E."/>
            <person name="Kamat A."/>
            <person name="Kanga B."/>
            <person name="Kashin S."/>
            <person name="Khazanovich D."/>
            <person name="Kisner P."/>
            <person name="Lance K."/>
            <person name="Lara M."/>
            <person name="Lee W."/>
            <person name="Lennon N."/>
            <person name="Letendre F."/>
            <person name="LeVine R."/>
            <person name="Lipovsky A."/>
            <person name="Liu X."/>
            <person name="Liu J."/>
            <person name="Liu S."/>
            <person name="Lokyitsang T."/>
            <person name="Lokyitsang Y."/>
            <person name="Lubonja R."/>
            <person name="Lui A."/>
            <person name="MacDonald P."/>
            <person name="Magnisalis V."/>
            <person name="Maru K."/>
            <person name="Matthews C."/>
            <person name="McCusker W."/>
            <person name="McDonough S."/>
            <person name="Mehta T."/>
            <person name="Meldrim J."/>
            <person name="Meneus L."/>
            <person name="Mihai O."/>
            <person name="Mihalev A."/>
            <person name="Mihova T."/>
            <person name="Mittelman R."/>
            <person name="Mlenga V."/>
            <person name="Montmayeur A."/>
            <person name="Mulrain L."/>
            <person name="Navidi A."/>
            <person name="Naylor J."/>
            <person name="Negash T."/>
            <person name="Nguyen T."/>
            <person name="Nguyen N."/>
            <person name="Nicol R."/>
            <person name="Norbu C."/>
            <person name="Norbu N."/>
            <person name="Novod N."/>
            <person name="O'Neill B."/>
            <person name="Osman S."/>
            <person name="Markiewicz E."/>
            <person name="Oyono O.L."/>
            <person name="Patti C."/>
            <person name="Phunkhang P."/>
            <person name="Pierre F."/>
            <person name="Priest M."/>
            <person name="Raghuraman S."/>
            <person name="Rege F."/>
            <person name="Reyes R."/>
            <person name="Rise C."/>
            <person name="Rogov P."/>
            <person name="Ross K."/>
            <person name="Ryan E."/>
            <person name="Settipalli S."/>
            <person name="Shea T."/>
            <person name="Sherpa N."/>
            <person name="Shi L."/>
            <person name="Shih D."/>
            <person name="Sparrow T."/>
            <person name="Spaulding J."/>
            <person name="Stalker J."/>
            <person name="Stange-Thomann N."/>
            <person name="Stavropoulos S."/>
            <person name="Stone C."/>
            <person name="Strader C."/>
            <person name="Tesfaye S."/>
            <person name="Thomson T."/>
            <person name="Thoulutsang Y."/>
            <person name="Thoulutsang D."/>
            <person name="Topham K."/>
            <person name="Topping I."/>
            <person name="Tsamla T."/>
            <person name="Vassiliev H."/>
            <person name="Vo A."/>
            <person name="Wangchuk T."/>
            <person name="Wangdi T."/>
            <person name="Weiand M."/>
            <person name="Wilkinson J."/>
            <person name="Wilson A."/>
            <person name="Yadav S."/>
            <person name="Young G."/>
            <person name="Yu Q."/>
            <person name="Zembek L."/>
            <person name="Zhong D."/>
            <person name="Zimmer A."/>
            <person name="Zwirko Z."/>
            <person name="Jaffe D.B."/>
            <person name="Alvarez P."/>
            <person name="Brockman W."/>
            <person name="Butler J."/>
            <person name="Chin C."/>
            <person name="Gnerre S."/>
            <person name="Grabherr M."/>
            <person name="Kleber M."/>
            <person name="Mauceli E."/>
            <person name="MacCallum I."/>
        </authorList>
    </citation>
    <scope>NUCLEOTIDE SEQUENCE [LARGE SCALE GENOMIC DNA]</scope>
    <source>
        <strain evidence="5">Tucson 14030-0811.24</strain>
    </source>
</reference>
<dbReference type="InterPro" id="IPR047187">
    <property type="entry name" value="SF1_C_Upf1"/>
</dbReference>